<keyword evidence="3" id="KW-1185">Reference proteome</keyword>
<evidence type="ECO:0000256" key="1">
    <source>
        <dbReference type="SAM" id="MobiDB-lite"/>
    </source>
</evidence>
<organism evidence="2 3">
    <name type="scientific">Paludisphaera borealis</name>
    <dbReference type="NCBI Taxonomy" id="1387353"/>
    <lineage>
        <taxon>Bacteria</taxon>
        <taxon>Pseudomonadati</taxon>
        <taxon>Planctomycetota</taxon>
        <taxon>Planctomycetia</taxon>
        <taxon>Isosphaerales</taxon>
        <taxon>Isosphaeraceae</taxon>
        <taxon>Paludisphaera</taxon>
    </lineage>
</organism>
<dbReference type="AlphaFoldDB" id="A0A1U7CWR8"/>
<evidence type="ECO:0000313" key="3">
    <source>
        <dbReference type="Proteomes" id="UP000186309"/>
    </source>
</evidence>
<proteinExistence type="predicted"/>
<name>A0A1U7CWR8_9BACT</name>
<dbReference type="EMBL" id="CP019082">
    <property type="protein sequence ID" value="APW63392.1"/>
    <property type="molecule type" value="Genomic_DNA"/>
</dbReference>
<evidence type="ECO:0000313" key="2">
    <source>
        <dbReference type="EMBL" id="APW63392.1"/>
    </source>
</evidence>
<protein>
    <submittedName>
        <fullName evidence="2">Uncharacterized protein</fullName>
    </submittedName>
</protein>
<gene>
    <name evidence="2" type="ORF">BSF38_04958</name>
</gene>
<feature type="region of interest" description="Disordered" evidence="1">
    <location>
        <begin position="76"/>
        <end position="96"/>
    </location>
</feature>
<dbReference type="KEGG" id="pbor:BSF38_04958"/>
<dbReference type="Proteomes" id="UP000186309">
    <property type="component" value="Chromosome"/>
</dbReference>
<sequence length="251" mass="27736">MPTPDMCSCRGDVPARPHARCALCDLCAPFVALAQRSAYGVVVAKDSGCRTRIVRLDGLHAYYSCHALQHKVRRRGDVAPAEGLRGRPASRRGGRSLCCARLPSGLRPKSDHDPRRAGTRGCLYREVIGREYDFHDLLCSHLTYAVALNGNRAFASSNSTRGESRWMRPDVRRSHYPSTWAASLYRRSFCVPLKTLRSSRPYGVAGSATGCRFLARSQVRPIPRTGGLKADLVIEGFAQPRSLIESESFES</sequence>
<accession>A0A1U7CWR8</accession>
<reference evidence="3" key="1">
    <citation type="submission" date="2016-12" db="EMBL/GenBank/DDBJ databases">
        <title>Comparative genomics of four Isosphaeraceae planctomycetes: a common pool of plasmids and glycoside hydrolase genes.</title>
        <authorList>
            <person name="Ivanova A."/>
        </authorList>
    </citation>
    <scope>NUCLEOTIDE SEQUENCE [LARGE SCALE GENOMIC DNA]</scope>
    <source>
        <strain evidence="3">PX4</strain>
    </source>
</reference>